<evidence type="ECO:0000256" key="6">
    <source>
        <dbReference type="ARBA" id="ARBA00023125"/>
    </source>
</evidence>
<evidence type="ECO:0000256" key="3">
    <source>
        <dbReference type="ARBA" id="ARBA00022801"/>
    </source>
</evidence>
<evidence type="ECO:0000256" key="10">
    <source>
        <dbReference type="ARBA" id="ARBA00048988"/>
    </source>
</evidence>
<comment type="catalytic activity">
    <reaction evidence="10">
        <text>ATP + H2O = ADP + phosphate + H(+)</text>
        <dbReference type="Rhea" id="RHEA:13065"/>
        <dbReference type="ChEBI" id="CHEBI:15377"/>
        <dbReference type="ChEBI" id="CHEBI:15378"/>
        <dbReference type="ChEBI" id="CHEBI:30616"/>
        <dbReference type="ChEBI" id="CHEBI:43474"/>
        <dbReference type="ChEBI" id="CHEBI:456216"/>
        <dbReference type="EC" id="5.6.2.4"/>
    </reaction>
</comment>
<evidence type="ECO:0000259" key="12">
    <source>
        <dbReference type="PROSITE" id="PS51198"/>
    </source>
</evidence>
<evidence type="ECO:0000256" key="1">
    <source>
        <dbReference type="ARBA" id="ARBA00009922"/>
    </source>
</evidence>
<dbReference type="Pfam" id="PF13361">
    <property type="entry name" value="UvrD_C"/>
    <property type="match status" value="1"/>
</dbReference>
<evidence type="ECO:0000259" key="13">
    <source>
        <dbReference type="PROSITE" id="PS51217"/>
    </source>
</evidence>
<feature type="domain" description="UvrD-like helicase ATP-binding" evidence="12">
    <location>
        <begin position="1"/>
        <end position="206"/>
    </location>
</feature>
<dbReference type="GO" id="GO:0000725">
    <property type="term" value="P:recombinational repair"/>
    <property type="evidence" value="ECO:0007669"/>
    <property type="project" value="TreeGrafter"/>
</dbReference>
<keyword evidence="7" id="KW-0413">Isomerase</keyword>
<dbReference type="InterPro" id="IPR014016">
    <property type="entry name" value="UvrD-like_ATP-bd"/>
</dbReference>
<comment type="similarity">
    <text evidence="1">Belongs to the helicase family. UvrD subfamily.</text>
</comment>
<comment type="caution">
    <text evidence="11">Lacks conserved residue(s) required for the propagation of feature annotation.</text>
</comment>
<dbReference type="PROSITE" id="PS51217">
    <property type="entry name" value="UVRD_HELICASE_CTER"/>
    <property type="match status" value="1"/>
</dbReference>
<dbReference type="Gene3D" id="1.10.10.160">
    <property type="match status" value="1"/>
</dbReference>
<accession>A0A1G2MTY1</accession>
<dbReference type="InterPro" id="IPR000212">
    <property type="entry name" value="DNA_helicase_UvrD/REP"/>
</dbReference>
<comment type="catalytic activity">
    <reaction evidence="8">
        <text>Couples ATP hydrolysis with the unwinding of duplex DNA by translocating in the 3'-5' direction.</text>
        <dbReference type="EC" id="5.6.2.4"/>
    </reaction>
</comment>
<dbReference type="EC" id="5.6.2.4" evidence="9"/>
<evidence type="ECO:0000256" key="5">
    <source>
        <dbReference type="ARBA" id="ARBA00022840"/>
    </source>
</evidence>
<dbReference type="GO" id="GO:0016887">
    <property type="term" value="F:ATP hydrolysis activity"/>
    <property type="evidence" value="ECO:0007669"/>
    <property type="project" value="RHEA"/>
</dbReference>
<comment type="caution">
    <text evidence="14">The sequence shown here is derived from an EMBL/GenBank/DDBJ whole genome shotgun (WGS) entry which is preliminary data.</text>
</comment>
<dbReference type="GO" id="GO:0005524">
    <property type="term" value="F:ATP binding"/>
    <property type="evidence" value="ECO:0007669"/>
    <property type="project" value="UniProtKB-UniRule"/>
</dbReference>
<evidence type="ECO:0000256" key="4">
    <source>
        <dbReference type="ARBA" id="ARBA00022806"/>
    </source>
</evidence>
<dbReference type="PANTHER" id="PTHR11070:SF2">
    <property type="entry name" value="ATP-DEPENDENT DNA HELICASE SRS2"/>
    <property type="match status" value="1"/>
</dbReference>
<dbReference type="Gene3D" id="1.10.486.10">
    <property type="entry name" value="PCRA, domain 4"/>
    <property type="match status" value="1"/>
</dbReference>
<dbReference type="PROSITE" id="PS51198">
    <property type="entry name" value="UVRD_HELICASE_ATP_BIND"/>
    <property type="match status" value="1"/>
</dbReference>
<reference evidence="14 15" key="1">
    <citation type="journal article" date="2016" name="Nat. Commun.">
        <title>Thousands of microbial genomes shed light on interconnected biogeochemical processes in an aquifer system.</title>
        <authorList>
            <person name="Anantharaman K."/>
            <person name="Brown C.T."/>
            <person name="Hug L.A."/>
            <person name="Sharon I."/>
            <person name="Castelle C.J."/>
            <person name="Probst A.J."/>
            <person name="Thomas B.C."/>
            <person name="Singh A."/>
            <person name="Wilkins M.J."/>
            <person name="Karaoz U."/>
            <person name="Brodie E.L."/>
            <person name="Williams K.H."/>
            <person name="Hubbard S.S."/>
            <person name="Banfield J.F."/>
        </authorList>
    </citation>
    <scope>NUCLEOTIDE SEQUENCE [LARGE SCALE GENOMIC DNA]</scope>
</reference>
<evidence type="ECO:0000313" key="14">
    <source>
        <dbReference type="EMBL" id="OHA27303.1"/>
    </source>
</evidence>
<dbReference type="SUPFAM" id="SSF52540">
    <property type="entry name" value="P-loop containing nucleoside triphosphate hydrolases"/>
    <property type="match status" value="1"/>
</dbReference>
<evidence type="ECO:0000256" key="8">
    <source>
        <dbReference type="ARBA" id="ARBA00034617"/>
    </source>
</evidence>
<keyword evidence="5 11" id="KW-0067">ATP-binding</keyword>
<dbReference type="AlphaFoldDB" id="A0A1G2MTY1"/>
<protein>
    <recommendedName>
        <fullName evidence="9">DNA 3'-5' helicase</fullName>
        <ecNumber evidence="9">5.6.2.4</ecNumber>
    </recommendedName>
</protein>
<dbReference type="GO" id="GO:0033202">
    <property type="term" value="C:DNA helicase complex"/>
    <property type="evidence" value="ECO:0007669"/>
    <property type="project" value="TreeGrafter"/>
</dbReference>
<dbReference type="InterPro" id="IPR013986">
    <property type="entry name" value="DExx_box_DNA_helicase_dom_sf"/>
</dbReference>
<evidence type="ECO:0000256" key="9">
    <source>
        <dbReference type="ARBA" id="ARBA00034808"/>
    </source>
</evidence>
<evidence type="ECO:0000256" key="2">
    <source>
        <dbReference type="ARBA" id="ARBA00022741"/>
    </source>
</evidence>
<keyword evidence="3 11" id="KW-0378">Hydrolase</keyword>
<proteinExistence type="inferred from homology"/>
<dbReference type="STRING" id="1802312.A3C06_02125"/>
<dbReference type="EMBL" id="MHRQ01000007">
    <property type="protein sequence ID" value="OHA27303.1"/>
    <property type="molecule type" value="Genomic_DNA"/>
</dbReference>
<evidence type="ECO:0000256" key="11">
    <source>
        <dbReference type="PROSITE-ProRule" id="PRU00560"/>
    </source>
</evidence>
<evidence type="ECO:0000313" key="15">
    <source>
        <dbReference type="Proteomes" id="UP000177565"/>
    </source>
</evidence>
<keyword evidence="2 11" id="KW-0547">Nucleotide-binding</keyword>
<dbReference type="Proteomes" id="UP000177565">
    <property type="component" value="Unassembled WGS sequence"/>
</dbReference>
<dbReference type="PANTHER" id="PTHR11070">
    <property type="entry name" value="UVRD / RECB / PCRA DNA HELICASE FAMILY MEMBER"/>
    <property type="match status" value="1"/>
</dbReference>
<evidence type="ECO:0000256" key="7">
    <source>
        <dbReference type="ARBA" id="ARBA00023235"/>
    </source>
</evidence>
<keyword evidence="4 11" id="KW-0347">Helicase</keyword>
<name>A0A1G2MTY1_9BACT</name>
<dbReference type="GO" id="GO:0005829">
    <property type="term" value="C:cytosol"/>
    <property type="evidence" value="ECO:0007669"/>
    <property type="project" value="TreeGrafter"/>
</dbReference>
<gene>
    <name evidence="14" type="ORF">A3C06_02125</name>
</gene>
<dbReference type="InterPro" id="IPR027417">
    <property type="entry name" value="P-loop_NTPase"/>
</dbReference>
<dbReference type="CDD" id="cd18807">
    <property type="entry name" value="SF1_C_UvrD"/>
    <property type="match status" value="1"/>
</dbReference>
<dbReference type="Pfam" id="PF00580">
    <property type="entry name" value="UvrD-helicase"/>
    <property type="match status" value="1"/>
</dbReference>
<dbReference type="GO" id="GO:0003677">
    <property type="term" value="F:DNA binding"/>
    <property type="evidence" value="ECO:0007669"/>
    <property type="project" value="UniProtKB-KW"/>
</dbReference>
<dbReference type="CDD" id="cd17932">
    <property type="entry name" value="DEXQc_UvrD"/>
    <property type="match status" value="1"/>
</dbReference>
<keyword evidence="6" id="KW-0238">DNA-binding</keyword>
<sequence length="558" mass="63780">MENPFVSTFHALSAFLIREHAERLGLSRHFSIYDRADSKQAVKEAMSLVGIDPKEMEPGQILSVISREKGNLQTPSGLLAQSDTYRSNLLAQIWERYEMILKCSHALDFDDLLSVTVGMLSKHADIRARYQDKWKYLHVDEYQDTNRAQYELLRLLAETHKEIFAVGDIDQTIYTWRGARIKNLLHFEKDYPGTTVVLLEENYRSSKTILEAANAVIRKNKIRYEKNLFTKKSAGEPIGIYGAYDEADEALFVTQKVKALLKQGTEAKEIAVLYRANFQSRALEQAFLKAQIPYQVLGTRFFERKEVKDVLSFIRVALNPQSSGDLRRVINVPPRGIGKLTFLKMLAGKEAELNAGLKQKVSAFRYLLASIREVALSKKPSETVKFVITQTGLEKLLAHGTEEELERLENMRELATVATLYDTMPPQEGIEKLLADVALASEQDEIKEEHDAVRLMTVHASKGLEFDCVFVTGLEQDLFPHLRREEAQDNEEAEEERRLFYVALTRARDKVFLSYAQVRTIFGARQVNLPSEFLSDIEEVSWQPEVNLGKSFKTIRFD</sequence>
<feature type="domain" description="UvrD-like helicase C-terminal" evidence="13">
    <location>
        <begin position="207"/>
        <end position="463"/>
    </location>
</feature>
<dbReference type="Gene3D" id="3.40.50.300">
    <property type="entry name" value="P-loop containing nucleotide triphosphate hydrolases"/>
    <property type="match status" value="2"/>
</dbReference>
<dbReference type="InterPro" id="IPR014017">
    <property type="entry name" value="DNA_helicase_UvrD-like_C"/>
</dbReference>
<dbReference type="GO" id="GO:0043138">
    <property type="term" value="F:3'-5' DNA helicase activity"/>
    <property type="evidence" value="ECO:0007669"/>
    <property type="project" value="UniProtKB-EC"/>
</dbReference>
<organism evidence="14 15">
    <name type="scientific">Candidatus Taylorbacteria bacterium RIFCSPHIGHO2_02_FULL_46_13</name>
    <dbReference type="NCBI Taxonomy" id="1802312"/>
    <lineage>
        <taxon>Bacteria</taxon>
        <taxon>Candidatus Tayloriibacteriota</taxon>
    </lineage>
</organism>